<keyword evidence="1" id="KW-1015">Disulfide bond</keyword>
<reference evidence="4" key="1">
    <citation type="submission" date="2013-04" db="EMBL/GenBank/DDBJ databases">
        <authorList>
            <person name="Qu J."/>
            <person name="Murali S.C."/>
            <person name="Bandaranaike D."/>
            <person name="Bellair M."/>
            <person name="Blankenburg K."/>
            <person name="Chao H."/>
            <person name="Dinh H."/>
            <person name="Doddapaneni H."/>
            <person name="Downs B."/>
            <person name="Dugan-Rocha S."/>
            <person name="Elkadiri S."/>
            <person name="Gnanaolivu R.D."/>
            <person name="Hernandez B."/>
            <person name="Javaid M."/>
            <person name="Jayaseelan J.C."/>
            <person name="Lee S."/>
            <person name="Li M."/>
            <person name="Ming W."/>
            <person name="Munidasa M."/>
            <person name="Muniz J."/>
            <person name="Nguyen L."/>
            <person name="Ongeri F."/>
            <person name="Osuji N."/>
            <person name="Pu L.-L."/>
            <person name="Puazo M."/>
            <person name="Qu C."/>
            <person name="Quiroz J."/>
            <person name="Raj R."/>
            <person name="Weissenberger G."/>
            <person name="Xin Y."/>
            <person name="Zou X."/>
            <person name="Han Y."/>
            <person name="Richards S."/>
            <person name="Worley K."/>
            <person name="Muzny D."/>
            <person name="Gibbs R."/>
        </authorList>
    </citation>
    <scope>NUCLEOTIDE SEQUENCE</scope>
    <source>
        <strain evidence="4">Sampled in the wild</strain>
    </source>
</reference>
<comment type="caution">
    <text evidence="4">The sequence shown here is derived from an EMBL/GenBank/DDBJ whole genome shotgun (WGS) entry which is preliminary data.</text>
</comment>
<name>A0A8K0KDR9_LADFU</name>
<dbReference type="Proteomes" id="UP000792457">
    <property type="component" value="Unassembled WGS sequence"/>
</dbReference>
<keyword evidence="2" id="KW-0424">Laminin EGF-like domain</keyword>
<dbReference type="GO" id="GO:0009888">
    <property type="term" value="P:tissue development"/>
    <property type="evidence" value="ECO:0007669"/>
    <property type="project" value="TreeGrafter"/>
</dbReference>
<dbReference type="EMBL" id="KZ308702">
    <property type="protein sequence ID" value="KAG8233281.1"/>
    <property type="molecule type" value="Genomic_DNA"/>
</dbReference>
<dbReference type="InterPro" id="IPR008211">
    <property type="entry name" value="Laminin_N"/>
</dbReference>
<dbReference type="AlphaFoldDB" id="A0A8K0KDR9"/>
<evidence type="ECO:0000313" key="4">
    <source>
        <dbReference type="EMBL" id="KAG8233281.1"/>
    </source>
</evidence>
<dbReference type="Pfam" id="PF00055">
    <property type="entry name" value="Laminin_N"/>
    <property type="match status" value="1"/>
</dbReference>
<evidence type="ECO:0000313" key="5">
    <source>
        <dbReference type="Proteomes" id="UP000792457"/>
    </source>
</evidence>
<keyword evidence="5" id="KW-1185">Reference proteome</keyword>
<dbReference type="GO" id="GO:0009887">
    <property type="term" value="P:animal organ morphogenesis"/>
    <property type="evidence" value="ECO:0007669"/>
    <property type="project" value="TreeGrafter"/>
</dbReference>
<evidence type="ECO:0000259" key="3">
    <source>
        <dbReference type="PROSITE" id="PS51117"/>
    </source>
</evidence>
<proteinExistence type="predicted"/>
<organism evidence="4 5">
    <name type="scientific">Ladona fulva</name>
    <name type="common">Scarce chaser dragonfly</name>
    <name type="synonym">Libellula fulva</name>
    <dbReference type="NCBI Taxonomy" id="123851"/>
    <lineage>
        <taxon>Eukaryota</taxon>
        <taxon>Metazoa</taxon>
        <taxon>Ecdysozoa</taxon>
        <taxon>Arthropoda</taxon>
        <taxon>Hexapoda</taxon>
        <taxon>Insecta</taxon>
        <taxon>Pterygota</taxon>
        <taxon>Palaeoptera</taxon>
        <taxon>Odonata</taxon>
        <taxon>Epiprocta</taxon>
        <taxon>Anisoptera</taxon>
        <taxon>Libelluloidea</taxon>
        <taxon>Libellulidae</taxon>
        <taxon>Ladona</taxon>
    </lineage>
</organism>
<dbReference type="PROSITE" id="PS51117">
    <property type="entry name" value="LAMININ_NTER"/>
    <property type="match status" value="1"/>
</dbReference>
<dbReference type="InterPro" id="IPR050440">
    <property type="entry name" value="Laminin/Netrin_ECM"/>
</dbReference>
<evidence type="ECO:0000256" key="2">
    <source>
        <dbReference type="ARBA" id="ARBA00023292"/>
    </source>
</evidence>
<evidence type="ECO:0000256" key="1">
    <source>
        <dbReference type="ARBA" id="ARBA00023157"/>
    </source>
</evidence>
<dbReference type="Gene3D" id="2.60.120.260">
    <property type="entry name" value="Galactose-binding domain-like"/>
    <property type="match status" value="1"/>
</dbReference>
<sequence length="93" mass="10475">MFNTIIGQFPLKPIIRNLVKIGEAGWGGGWAGGESAGRKYCEICDAYDPQYSHPAAYLTDFNNAENQTWWQSETMYEDIQSPTKVNLTLRLGE</sequence>
<dbReference type="PANTHER" id="PTHR10574">
    <property type="entry name" value="NETRIN/LAMININ-RELATED"/>
    <property type="match status" value="1"/>
</dbReference>
<dbReference type="PANTHER" id="PTHR10574:SF435">
    <property type="entry name" value="LAMININ SUBUNIT GAMMA-1"/>
    <property type="match status" value="1"/>
</dbReference>
<reference evidence="4" key="2">
    <citation type="submission" date="2017-10" db="EMBL/GenBank/DDBJ databases">
        <title>Ladona fulva Genome sequencing and assembly.</title>
        <authorList>
            <person name="Murali S."/>
            <person name="Richards S."/>
            <person name="Bandaranaike D."/>
            <person name="Bellair M."/>
            <person name="Blankenburg K."/>
            <person name="Chao H."/>
            <person name="Dinh H."/>
            <person name="Doddapaneni H."/>
            <person name="Dugan-Rocha S."/>
            <person name="Elkadiri S."/>
            <person name="Gnanaolivu R."/>
            <person name="Hernandez B."/>
            <person name="Skinner E."/>
            <person name="Javaid M."/>
            <person name="Lee S."/>
            <person name="Li M."/>
            <person name="Ming W."/>
            <person name="Munidasa M."/>
            <person name="Muniz J."/>
            <person name="Nguyen L."/>
            <person name="Hughes D."/>
            <person name="Osuji N."/>
            <person name="Pu L.-L."/>
            <person name="Puazo M."/>
            <person name="Qu C."/>
            <person name="Quiroz J."/>
            <person name="Raj R."/>
            <person name="Weissenberger G."/>
            <person name="Xin Y."/>
            <person name="Zou X."/>
            <person name="Han Y."/>
            <person name="Worley K."/>
            <person name="Muzny D."/>
            <person name="Gibbs R."/>
        </authorList>
    </citation>
    <scope>NUCLEOTIDE SEQUENCE</scope>
    <source>
        <strain evidence="4">Sampled in the wild</strain>
    </source>
</reference>
<gene>
    <name evidence="4" type="ORF">J437_LFUL013625</name>
</gene>
<accession>A0A8K0KDR9</accession>
<dbReference type="GO" id="GO:0007411">
    <property type="term" value="P:axon guidance"/>
    <property type="evidence" value="ECO:0007669"/>
    <property type="project" value="TreeGrafter"/>
</dbReference>
<feature type="domain" description="Laminin N-terminal" evidence="3">
    <location>
        <begin position="7"/>
        <end position="93"/>
    </location>
</feature>
<protein>
    <recommendedName>
        <fullName evidence="3">Laminin N-terminal domain-containing protein</fullName>
    </recommendedName>
</protein>
<dbReference type="OrthoDB" id="430826at2759"/>
<dbReference type="GO" id="GO:0005604">
    <property type="term" value="C:basement membrane"/>
    <property type="evidence" value="ECO:0007669"/>
    <property type="project" value="TreeGrafter"/>
</dbReference>